<dbReference type="AlphaFoldDB" id="A0AA91DGM5"/>
<reference evidence="1 2" key="1">
    <citation type="submission" date="2016-03" db="EMBL/GenBank/DDBJ databases">
        <title>Genome sequence of Variovorax paradoxus KB5.</title>
        <authorList>
            <person name="Jeong H."/>
            <person name="Hong C.E."/>
            <person name="Jo S.H."/>
            <person name="Park J.M."/>
        </authorList>
    </citation>
    <scope>NUCLEOTIDE SEQUENCE [LARGE SCALE GENOMIC DNA]</scope>
    <source>
        <strain evidence="1 2">KB5</strain>
    </source>
</reference>
<evidence type="ECO:0000313" key="2">
    <source>
        <dbReference type="Proteomes" id="UP000077852"/>
    </source>
</evidence>
<comment type="caution">
    <text evidence="1">The sequence shown here is derived from an EMBL/GenBank/DDBJ whole genome shotgun (WGS) entry which is preliminary data.</text>
</comment>
<protein>
    <submittedName>
        <fullName evidence="1">Uncharacterized protein</fullName>
    </submittedName>
</protein>
<name>A0AA91DGM5_VARPD</name>
<accession>A0AA91DGM5</accession>
<dbReference type="EMBL" id="LVHG01000106">
    <property type="protein sequence ID" value="OAK55023.1"/>
    <property type="molecule type" value="Genomic_DNA"/>
</dbReference>
<organism evidence="1 2">
    <name type="scientific">Variovorax paradoxus</name>
    <dbReference type="NCBI Taxonomy" id="34073"/>
    <lineage>
        <taxon>Bacteria</taxon>
        <taxon>Pseudomonadati</taxon>
        <taxon>Pseudomonadota</taxon>
        <taxon>Betaproteobacteria</taxon>
        <taxon>Burkholderiales</taxon>
        <taxon>Comamonadaceae</taxon>
        <taxon>Variovorax</taxon>
    </lineage>
</organism>
<sequence length="66" mass="7783">MSRSTAQKPMTPAQIRARAVEWYDRQIAIIALAHGPSWPEHREWIEAYLKEEIRERLVALGWRPKS</sequence>
<dbReference type="Proteomes" id="UP000077852">
    <property type="component" value="Unassembled WGS sequence"/>
</dbReference>
<evidence type="ECO:0000313" key="1">
    <source>
        <dbReference type="EMBL" id="OAK55023.1"/>
    </source>
</evidence>
<gene>
    <name evidence="1" type="ORF">A3K87_04280</name>
</gene>
<dbReference type="RefSeq" id="WP_081271620.1">
    <property type="nucleotide sequence ID" value="NZ_LVHG01000106.1"/>
</dbReference>
<proteinExistence type="predicted"/>